<dbReference type="InParanoid" id="A0A6L2PX37"/>
<proteinExistence type="predicted"/>
<keyword evidence="3" id="KW-1185">Reference proteome</keyword>
<organism evidence="2 3">
    <name type="scientific">Coptotermes formosanus</name>
    <name type="common">Formosan subterranean termite</name>
    <dbReference type="NCBI Taxonomy" id="36987"/>
    <lineage>
        <taxon>Eukaryota</taxon>
        <taxon>Metazoa</taxon>
        <taxon>Ecdysozoa</taxon>
        <taxon>Arthropoda</taxon>
        <taxon>Hexapoda</taxon>
        <taxon>Insecta</taxon>
        <taxon>Pterygota</taxon>
        <taxon>Neoptera</taxon>
        <taxon>Polyneoptera</taxon>
        <taxon>Dictyoptera</taxon>
        <taxon>Blattodea</taxon>
        <taxon>Blattoidea</taxon>
        <taxon>Termitoidae</taxon>
        <taxon>Rhinotermitidae</taxon>
        <taxon>Coptotermes</taxon>
    </lineage>
</organism>
<dbReference type="AlphaFoldDB" id="A0A6L2PX37"/>
<evidence type="ECO:0000313" key="3">
    <source>
        <dbReference type="Proteomes" id="UP000502823"/>
    </source>
</evidence>
<feature type="non-terminal residue" evidence="2">
    <location>
        <position position="1"/>
    </location>
</feature>
<comment type="caution">
    <text evidence="2">The sequence shown here is derived from an EMBL/GenBank/DDBJ whole genome shotgun (WGS) entry which is preliminary data.</text>
</comment>
<sequence>SCSQMPSDVGMMTVRPGSLPKSPESIGLNNSTDTTTLDNRKPRSRGSSPAERAYKKTSVVRNGAGARRSRGSSPGEKSTGTITLPQSTDS</sequence>
<feature type="region of interest" description="Disordered" evidence="1">
    <location>
        <begin position="1"/>
        <end position="90"/>
    </location>
</feature>
<feature type="compositionally biased region" description="Polar residues" evidence="1">
    <location>
        <begin position="75"/>
        <end position="90"/>
    </location>
</feature>
<evidence type="ECO:0000256" key="1">
    <source>
        <dbReference type="SAM" id="MobiDB-lite"/>
    </source>
</evidence>
<evidence type="ECO:0000313" key="2">
    <source>
        <dbReference type="EMBL" id="GFG36784.1"/>
    </source>
</evidence>
<name>A0A6L2PX37_COPFO</name>
<dbReference type="Proteomes" id="UP000502823">
    <property type="component" value="Unassembled WGS sequence"/>
</dbReference>
<feature type="non-terminal residue" evidence="2">
    <location>
        <position position="90"/>
    </location>
</feature>
<dbReference type="EMBL" id="BLKM01006290">
    <property type="protein sequence ID" value="GFG36784.1"/>
    <property type="molecule type" value="Genomic_DNA"/>
</dbReference>
<gene>
    <name evidence="2" type="ORF">Cfor_04414</name>
</gene>
<accession>A0A6L2PX37</accession>
<protein>
    <submittedName>
        <fullName evidence="2">Uncharacterized protein</fullName>
    </submittedName>
</protein>
<reference evidence="3" key="1">
    <citation type="submission" date="2020-01" db="EMBL/GenBank/DDBJ databases">
        <title>Draft genome sequence of the Termite Coptotermes fromosanus.</title>
        <authorList>
            <person name="Itakura S."/>
            <person name="Yosikawa Y."/>
            <person name="Umezawa K."/>
        </authorList>
    </citation>
    <scope>NUCLEOTIDE SEQUENCE [LARGE SCALE GENOMIC DNA]</scope>
</reference>
<feature type="compositionally biased region" description="Low complexity" evidence="1">
    <location>
        <begin position="28"/>
        <end position="37"/>
    </location>
</feature>